<dbReference type="PROSITE" id="PS50109">
    <property type="entry name" value="HIS_KIN"/>
    <property type="match status" value="1"/>
</dbReference>
<evidence type="ECO:0000256" key="2">
    <source>
        <dbReference type="ARBA" id="ARBA00012438"/>
    </source>
</evidence>
<evidence type="ECO:0000313" key="8">
    <source>
        <dbReference type="EMBL" id="QSG09576.1"/>
    </source>
</evidence>
<name>A0A897NGV5_9EURY</name>
<gene>
    <name evidence="8" type="ORF">HSR122_2195</name>
</gene>
<accession>A0A897NGV5</accession>
<dbReference type="GO" id="GO:0005524">
    <property type="term" value="F:ATP binding"/>
    <property type="evidence" value="ECO:0007669"/>
    <property type="project" value="UniProtKB-KW"/>
</dbReference>
<evidence type="ECO:0000256" key="5">
    <source>
        <dbReference type="ARBA" id="ARBA00022777"/>
    </source>
</evidence>
<evidence type="ECO:0000256" key="1">
    <source>
        <dbReference type="ARBA" id="ARBA00000085"/>
    </source>
</evidence>
<evidence type="ECO:0000313" key="9">
    <source>
        <dbReference type="Proteomes" id="UP000662973"/>
    </source>
</evidence>
<keyword evidence="4" id="KW-0547">Nucleotide-binding</keyword>
<evidence type="ECO:0000256" key="4">
    <source>
        <dbReference type="ARBA" id="ARBA00022741"/>
    </source>
</evidence>
<dbReference type="Proteomes" id="UP000662973">
    <property type="component" value="Chromosome"/>
</dbReference>
<dbReference type="InterPro" id="IPR005467">
    <property type="entry name" value="His_kinase_dom"/>
</dbReference>
<dbReference type="AlphaFoldDB" id="A0A897NGV5"/>
<evidence type="ECO:0000259" key="7">
    <source>
        <dbReference type="PROSITE" id="PS50109"/>
    </source>
</evidence>
<dbReference type="GO" id="GO:0000155">
    <property type="term" value="F:phosphorelay sensor kinase activity"/>
    <property type="evidence" value="ECO:0007669"/>
    <property type="project" value="InterPro"/>
</dbReference>
<dbReference type="InterPro" id="IPR036890">
    <property type="entry name" value="HATPase_C_sf"/>
</dbReference>
<dbReference type="InterPro" id="IPR036097">
    <property type="entry name" value="HisK_dim/P_sf"/>
</dbReference>
<sequence length="252" mass="28149">MNLITAGGVIGTLLGLIRELRTQYNRVDELNRRNTVLNQVMQHDIRNDVNVIEARTELLADQYDEINPEDIAPLQRKSEDIIEISQLTRHVQQLHEDSDTGPVNVVSLVSKCVSSMRNSYPDATISVSKPDEAWADTGELLQTVIKNLVENSIEHNDQSPDITIEVEVAGDDIIVIEIEDNGPGLPVEHREMLQADKTPETPPSGDLGLWLVKWFVDQYEGTLNITINEPRGTHITLKLPAATKYPAPPEHV</sequence>
<dbReference type="EMBL" id="CP064788">
    <property type="protein sequence ID" value="QSG09576.1"/>
    <property type="molecule type" value="Genomic_DNA"/>
</dbReference>
<feature type="domain" description="Histidine kinase" evidence="7">
    <location>
        <begin position="40"/>
        <end position="243"/>
    </location>
</feature>
<dbReference type="KEGG" id="hds:HSR122_2195"/>
<dbReference type="PRINTS" id="PR00344">
    <property type="entry name" value="BCTRLSENSOR"/>
</dbReference>
<dbReference type="InterPro" id="IPR050980">
    <property type="entry name" value="2C_sensor_his_kinase"/>
</dbReference>
<dbReference type="Pfam" id="PF02518">
    <property type="entry name" value="HATPase_c"/>
    <property type="match status" value="1"/>
</dbReference>
<keyword evidence="3" id="KW-0808">Transferase</keyword>
<evidence type="ECO:0000256" key="6">
    <source>
        <dbReference type="ARBA" id="ARBA00022840"/>
    </source>
</evidence>
<dbReference type="SMART" id="SM00387">
    <property type="entry name" value="HATPase_c"/>
    <property type="match status" value="1"/>
</dbReference>
<reference evidence="8 9" key="1">
    <citation type="submission" date="2020-11" db="EMBL/GenBank/DDBJ databases">
        <title>Carbohydrate-dependent, anaerobic sulfur respiration: A novel catabolism in halophilic archaea.</title>
        <authorList>
            <person name="Sorokin D.Y."/>
            <person name="Messina E."/>
            <person name="Smedile F."/>
            <person name="La Cono V."/>
            <person name="Hallsworth J.E."/>
            <person name="Yakimov M.M."/>
        </authorList>
    </citation>
    <scope>NUCLEOTIDE SEQUENCE [LARGE SCALE GENOMIC DNA]</scope>
    <source>
        <strain evidence="8 9">HSR12-2</strain>
    </source>
</reference>
<dbReference type="InterPro" id="IPR003594">
    <property type="entry name" value="HATPase_dom"/>
</dbReference>
<dbReference type="PANTHER" id="PTHR44936:SF10">
    <property type="entry name" value="SENSOR PROTEIN RSTB"/>
    <property type="match status" value="1"/>
</dbReference>
<dbReference type="SUPFAM" id="SSF55874">
    <property type="entry name" value="ATPase domain of HSP90 chaperone/DNA topoisomerase II/histidine kinase"/>
    <property type="match status" value="1"/>
</dbReference>
<organism evidence="8 9">
    <name type="scientific">Halapricum desulfuricans</name>
    <dbReference type="NCBI Taxonomy" id="2841257"/>
    <lineage>
        <taxon>Archaea</taxon>
        <taxon>Methanobacteriati</taxon>
        <taxon>Methanobacteriota</taxon>
        <taxon>Stenosarchaea group</taxon>
        <taxon>Halobacteria</taxon>
        <taxon>Halobacteriales</taxon>
        <taxon>Haloarculaceae</taxon>
        <taxon>Halapricum</taxon>
    </lineage>
</organism>
<comment type="catalytic activity">
    <reaction evidence="1">
        <text>ATP + protein L-histidine = ADP + protein N-phospho-L-histidine.</text>
        <dbReference type="EC" id="2.7.13.3"/>
    </reaction>
</comment>
<dbReference type="EC" id="2.7.13.3" evidence="2"/>
<keyword evidence="6" id="KW-0067">ATP-binding</keyword>
<protein>
    <recommendedName>
        <fullName evidence="2">histidine kinase</fullName>
        <ecNumber evidence="2">2.7.13.3</ecNumber>
    </recommendedName>
</protein>
<dbReference type="InterPro" id="IPR004358">
    <property type="entry name" value="Sig_transdc_His_kin-like_C"/>
</dbReference>
<keyword evidence="5 8" id="KW-0418">Kinase</keyword>
<dbReference type="PANTHER" id="PTHR44936">
    <property type="entry name" value="SENSOR PROTEIN CREC"/>
    <property type="match status" value="1"/>
</dbReference>
<proteinExistence type="predicted"/>
<evidence type="ECO:0000256" key="3">
    <source>
        <dbReference type="ARBA" id="ARBA00022679"/>
    </source>
</evidence>
<dbReference type="Gene3D" id="3.30.565.10">
    <property type="entry name" value="Histidine kinase-like ATPase, C-terminal domain"/>
    <property type="match status" value="1"/>
</dbReference>
<dbReference type="SUPFAM" id="SSF47384">
    <property type="entry name" value="Homodimeric domain of signal transducing histidine kinase"/>
    <property type="match status" value="1"/>
</dbReference>
<keyword evidence="9" id="KW-1185">Reference proteome</keyword>